<dbReference type="AlphaFoldDB" id="A0A4C1T4B9"/>
<gene>
    <name evidence="1" type="ORF">EVAR_73039_1</name>
</gene>
<keyword evidence="2" id="KW-1185">Reference proteome</keyword>
<dbReference type="EMBL" id="BGZK01011803">
    <property type="protein sequence ID" value="GBP08298.1"/>
    <property type="molecule type" value="Genomic_DNA"/>
</dbReference>
<name>A0A4C1T4B9_EUMVA</name>
<reference evidence="1 2" key="1">
    <citation type="journal article" date="2019" name="Commun. Biol.">
        <title>The bagworm genome reveals a unique fibroin gene that provides high tensile strength.</title>
        <authorList>
            <person name="Kono N."/>
            <person name="Nakamura H."/>
            <person name="Ohtoshi R."/>
            <person name="Tomita M."/>
            <person name="Numata K."/>
            <person name="Arakawa K."/>
        </authorList>
    </citation>
    <scope>NUCLEOTIDE SEQUENCE [LARGE SCALE GENOMIC DNA]</scope>
</reference>
<organism evidence="1 2">
    <name type="scientific">Eumeta variegata</name>
    <name type="common">Bagworm moth</name>
    <name type="synonym">Eumeta japonica</name>
    <dbReference type="NCBI Taxonomy" id="151549"/>
    <lineage>
        <taxon>Eukaryota</taxon>
        <taxon>Metazoa</taxon>
        <taxon>Ecdysozoa</taxon>
        <taxon>Arthropoda</taxon>
        <taxon>Hexapoda</taxon>
        <taxon>Insecta</taxon>
        <taxon>Pterygota</taxon>
        <taxon>Neoptera</taxon>
        <taxon>Endopterygota</taxon>
        <taxon>Lepidoptera</taxon>
        <taxon>Glossata</taxon>
        <taxon>Ditrysia</taxon>
        <taxon>Tineoidea</taxon>
        <taxon>Psychidae</taxon>
        <taxon>Oiketicinae</taxon>
        <taxon>Eumeta</taxon>
    </lineage>
</organism>
<sequence length="90" mass="9561">MVNCAEERLAPLRLATAIVPLARTHAVPTYPPAIHAAACLFDGGRRSVGRSNQTSTPADSGIVPVTLRLIAIQPARTEYSAVKTLRLPTT</sequence>
<evidence type="ECO:0000313" key="1">
    <source>
        <dbReference type="EMBL" id="GBP08298.1"/>
    </source>
</evidence>
<dbReference type="Proteomes" id="UP000299102">
    <property type="component" value="Unassembled WGS sequence"/>
</dbReference>
<evidence type="ECO:0000313" key="2">
    <source>
        <dbReference type="Proteomes" id="UP000299102"/>
    </source>
</evidence>
<accession>A0A4C1T4B9</accession>
<comment type="caution">
    <text evidence="1">The sequence shown here is derived from an EMBL/GenBank/DDBJ whole genome shotgun (WGS) entry which is preliminary data.</text>
</comment>
<protein>
    <submittedName>
        <fullName evidence="1">Uncharacterized protein</fullName>
    </submittedName>
</protein>
<proteinExistence type="predicted"/>